<dbReference type="AlphaFoldDB" id="T1KFZ7"/>
<evidence type="ECO:0000313" key="2">
    <source>
        <dbReference type="Proteomes" id="UP000015104"/>
    </source>
</evidence>
<dbReference type="InterPro" id="IPR036610">
    <property type="entry name" value="PEBP-like_sf"/>
</dbReference>
<protein>
    <recommendedName>
        <fullName evidence="3">39S ribosomal protein L38, mitochondrial</fullName>
    </recommendedName>
</protein>
<dbReference type="OrthoDB" id="2153661at2759"/>
<reference evidence="2" key="1">
    <citation type="submission" date="2011-08" db="EMBL/GenBank/DDBJ databases">
        <authorList>
            <person name="Rombauts S."/>
        </authorList>
    </citation>
    <scope>NUCLEOTIDE SEQUENCE</scope>
    <source>
        <strain evidence="2">London</strain>
    </source>
</reference>
<reference evidence="1" key="2">
    <citation type="submission" date="2015-06" db="UniProtKB">
        <authorList>
            <consortium name="EnsemblMetazoa"/>
        </authorList>
    </citation>
    <scope>IDENTIFICATION</scope>
</reference>
<dbReference type="KEGG" id="tut:107363725"/>
<dbReference type="EnsemblMetazoa" id="tetur10g04940.1">
    <property type="protein sequence ID" value="tetur10g04940.1"/>
    <property type="gene ID" value="tetur10g04940"/>
</dbReference>
<keyword evidence="2" id="KW-1185">Reference proteome</keyword>
<accession>T1KFZ7</accession>
<dbReference type="EMBL" id="CAEY01000040">
    <property type="status" value="NOT_ANNOTATED_CDS"/>
    <property type="molecule type" value="Genomic_DNA"/>
</dbReference>
<proteinExistence type="predicted"/>
<dbReference type="STRING" id="32264.T1KFZ7"/>
<dbReference type="InterPro" id="IPR035810">
    <property type="entry name" value="PEBP_euk"/>
</dbReference>
<dbReference type="PANTHER" id="PTHR11362">
    <property type="entry name" value="PHOSPHATIDYLETHANOLAMINE-BINDING PROTEIN"/>
    <property type="match status" value="1"/>
</dbReference>
<dbReference type="Pfam" id="PF01161">
    <property type="entry name" value="PBP"/>
    <property type="match status" value="1"/>
</dbReference>
<organism evidence="1 2">
    <name type="scientific">Tetranychus urticae</name>
    <name type="common">Two-spotted spider mite</name>
    <dbReference type="NCBI Taxonomy" id="32264"/>
    <lineage>
        <taxon>Eukaryota</taxon>
        <taxon>Metazoa</taxon>
        <taxon>Ecdysozoa</taxon>
        <taxon>Arthropoda</taxon>
        <taxon>Chelicerata</taxon>
        <taxon>Arachnida</taxon>
        <taxon>Acari</taxon>
        <taxon>Acariformes</taxon>
        <taxon>Trombidiformes</taxon>
        <taxon>Prostigmata</taxon>
        <taxon>Eleutherengona</taxon>
        <taxon>Raphignathae</taxon>
        <taxon>Tetranychoidea</taxon>
        <taxon>Tetranychidae</taxon>
        <taxon>Tetranychus</taxon>
    </lineage>
</organism>
<gene>
    <name evidence="1" type="primary">107363725</name>
</gene>
<evidence type="ECO:0008006" key="3">
    <source>
        <dbReference type="Google" id="ProtNLM"/>
    </source>
</evidence>
<dbReference type="Proteomes" id="UP000015104">
    <property type="component" value="Unassembled WGS sequence"/>
</dbReference>
<dbReference type="InterPro" id="IPR008914">
    <property type="entry name" value="PEBP"/>
</dbReference>
<dbReference type="Gene3D" id="3.90.280.10">
    <property type="entry name" value="PEBP-like"/>
    <property type="match status" value="1"/>
</dbReference>
<dbReference type="SUPFAM" id="SSF49777">
    <property type="entry name" value="PEBP-like"/>
    <property type="match status" value="1"/>
</dbReference>
<dbReference type="OMA" id="WDESCRD"/>
<evidence type="ECO:0000313" key="1">
    <source>
        <dbReference type="EnsemblMetazoa" id="tetur10g04940.1"/>
    </source>
</evidence>
<dbReference type="PANTHER" id="PTHR11362:SF82">
    <property type="entry name" value="PHOSPHATIDYLETHANOLAMINE-BINDING PROTEIN 4"/>
    <property type="match status" value="1"/>
</dbReference>
<dbReference type="HOGENOM" id="CLU_454428_0_0_1"/>
<dbReference type="eggNOG" id="KOG3346">
    <property type="taxonomic scope" value="Eukaryota"/>
</dbReference>
<name>T1KFZ7_TETUR</name>
<sequence length="601" mass="70084">MLPRLLESGSKTTRLLNLLKDNCFFSLQARGLRYWYKNPGLPFPPNYYKSHQVFYPSLESILREKNQYEKGINMVNVGLDIPALAPVSRRQRREATAAAAQRSNPIIDSEANLTEDELLKMLETKQVKLSYSYDALNYAYLRSKSGISAITDLAHHYAIYEHLFSNNLERIADKTLPHKKVDYWPQMERDWTEDELVKFSPGSRKVDPPNLLDVKYFHPVVPMTIEFAVDTDSKSEELTVSPVYRGNHIKPFYTKVKPDVVIDTSLLNGKTLSFEDFQKVLPNGINLLGDSNNFYTLALLNLDSQFGKSDPVCHWMVSNIHNQSDGSTVHKEVISFIPPYAFNGFGYHRYVFMLLQSKEPKELPEINDVELKKRVINLNSLLDKGLTPVGLSWFQSSWDESCRDIFYNILNMREPTYEYIQPKEKLADQAKYPSSAAFNIYLDAYRDPKEMNKEAILERLKEIDPFDYKTIIHPPKLPPNIHPRVPGSNERFAVPSWAWNNIWKKRNKLGRWRHLRNVSAIRPLNNNEDLDYPIWPFAAALRYPSRYPWRHGVRRPHRESKWVIPLNEQPSLRIQDDDIKAQRREEAQRDLKELEKVESKK</sequence>